<gene>
    <name evidence="4" type="ORF">SAMN05421508_101309</name>
</gene>
<reference evidence="5" key="1">
    <citation type="submission" date="2017-09" db="EMBL/GenBank/DDBJ databases">
        <authorList>
            <person name="Varghese N."/>
            <person name="Submissions S."/>
        </authorList>
    </citation>
    <scope>NUCLEOTIDE SEQUENCE [LARGE SCALE GENOMIC DNA]</scope>
    <source>
        <strain evidence="5">USBA 140</strain>
    </source>
</reference>
<dbReference type="EMBL" id="OCNJ01000001">
    <property type="protein sequence ID" value="SOD89708.1"/>
    <property type="molecule type" value="Genomic_DNA"/>
</dbReference>
<organism evidence="4 5">
    <name type="scientific">Caenispirillum bisanense</name>
    <dbReference type="NCBI Taxonomy" id="414052"/>
    <lineage>
        <taxon>Bacteria</taxon>
        <taxon>Pseudomonadati</taxon>
        <taxon>Pseudomonadota</taxon>
        <taxon>Alphaproteobacteria</taxon>
        <taxon>Rhodospirillales</taxon>
        <taxon>Novispirillaceae</taxon>
        <taxon>Caenispirillum</taxon>
    </lineage>
</organism>
<name>A0A286G2K5_9PROT</name>
<feature type="region of interest" description="Disordered" evidence="1">
    <location>
        <begin position="25"/>
        <end position="54"/>
    </location>
</feature>
<evidence type="ECO:0000256" key="1">
    <source>
        <dbReference type="SAM" id="MobiDB-lite"/>
    </source>
</evidence>
<dbReference type="Proteomes" id="UP000219621">
    <property type="component" value="Unassembled WGS sequence"/>
</dbReference>
<feature type="chain" id="PRO_5012380199" description="DUF4168 domain-containing protein" evidence="2">
    <location>
        <begin position="25"/>
        <end position="150"/>
    </location>
</feature>
<evidence type="ECO:0000313" key="5">
    <source>
        <dbReference type="Proteomes" id="UP000219621"/>
    </source>
</evidence>
<protein>
    <recommendedName>
        <fullName evidence="3">DUF4168 domain-containing protein</fullName>
    </recommendedName>
</protein>
<dbReference type="InterPro" id="IPR025433">
    <property type="entry name" value="DUF4168"/>
</dbReference>
<keyword evidence="5" id="KW-1185">Reference proteome</keyword>
<feature type="signal peptide" evidence="2">
    <location>
        <begin position="1"/>
        <end position="24"/>
    </location>
</feature>
<feature type="domain" description="DUF4168" evidence="3">
    <location>
        <begin position="53"/>
        <end position="128"/>
    </location>
</feature>
<dbReference type="OrthoDB" id="8030799at2"/>
<sequence length="150" mass="15545">MRFTATAIAAALLATAPLAGGAFAQTASPAEPAPGTQPVPQQGQTQGQAAEFSDQQLQSFAAAVQGIQNVANEYAPRLRDTSDPDQLAELQQEAESKMLSAVENEGLSVDEYNAIAVTAQTNPQVAETIRGYIVEDGGAQTPSQGQGQTQ</sequence>
<dbReference type="AlphaFoldDB" id="A0A286G2K5"/>
<keyword evidence="2" id="KW-0732">Signal</keyword>
<proteinExistence type="predicted"/>
<accession>A0A286G2K5</accession>
<feature type="compositionally biased region" description="Low complexity" evidence="1">
    <location>
        <begin position="38"/>
        <end position="50"/>
    </location>
</feature>
<evidence type="ECO:0000313" key="4">
    <source>
        <dbReference type="EMBL" id="SOD89708.1"/>
    </source>
</evidence>
<dbReference type="RefSeq" id="WP_097277206.1">
    <property type="nucleotide sequence ID" value="NZ_OCNJ01000001.1"/>
</dbReference>
<evidence type="ECO:0000259" key="3">
    <source>
        <dbReference type="Pfam" id="PF13767"/>
    </source>
</evidence>
<evidence type="ECO:0000256" key="2">
    <source>
        <dbReference type="SAM" id="SignalP"/>
    </source>
</evidence>
<dbReference type="Pfam" id="PF13767">
    <property type="entry name" value="DUF4168"/>
    <property type="match status" value="1"/>
</dbReference>